<dbReference type="Pfam" id="PF04634">
    <property type="entry name" value="YezG-like"/>
    <property type="match status" value="1"/>
</dbReference>
<dbReference type="AlphaFoldDB" id="A0A1G6L3M3"/>
<dbReference type="InterPro" id="IPR036170">
    <property type="entry name" value="YezG-like_sf"/>
</dbReference>
<evidence type="ECO:0008006" key="3">
    <source>
        <dbReference type="Google" id="ProtNLM"/>
    </source>
</evidence>
<dbReference type="SUPFAM" id="SSF160424">
    <property type="entry name" value="BH3703-like"/>
    <property type="match status" value="1"/>
</dbReference>
<evidence type="ECO:0000313" key="1">
    <source>
        <dbReference type="EMBL" id="SDC37794.1"/>
    </source>
</evidence>
<dbReference type="InterPro" id="IPR006728">
    <property type="entry name" value="YezG-like"/>
</dbReference>
<proteinExistence type="predicted"/>
<dbReference type="Gene3D" id="3.30.500.20">
    <property type="entry name" value="BH3703-like domains"/>
    <property type="match status" value="1"/>
</dbReference>
<dbReference type="Proteomes" id="UP000198666">
    <property type="component" value="Unassembled WGS sequence"/>
</dbReference>
<gene>
    <name evidence="1" type="ORF">SAMN05421663_102242</name>
</gene>
<accession>A0A1G6L3M3</accession>
<dbReference type="STRING" id="361279.SAMN05421663_102242"/>
<reference evidence="2" key="1">
    <citation type="submission" date="2016-10" db="EMBL/GenBank/DDBJ databases">
        <authorList>
            <person name="Varghese N."/>
            <person name="Submissions S."/>
        </authorList>
    </citation>
    <scope>NUCLEOTIDE SEQUENCE [LARGE SCALE GENOMIC DNA]</scope>
    <source>
        <strain evidence="2">DSM 21620</strain>
    </source>
</reference>
<dbReference type="NCBIfam" id="TIGR01741">
    <property type="entry name" value="staph_tand_hypo"/>
    <property type="match status" value="1"/>
</dbReference>
<dbReference type="OrthoDB" id="1633905at2"/>
<protein>
    <recommendedName>
        <fullName evidence="3">Antitoxin YezG</fullName>
    </recommendedName>
</protein>
<organism evidence="1 2">
    <name type="scientific">Terribacillus halophilus</name>
    <dbReference type="NCBI Taxonomy" id="361279"/>
    <lineage>
        <taxon>Bacteria</taxon>
        <taxon>Bacillati</taxon>
        <taxon>Bacillota</taxon>
        <taxon>Bacilli</taxon>
        <taxon>Bacillales</taxon>
        <taxon>Bacillaceae</taxon>
        <taxon>Terribacillus</taxon>
    </lineage>
</organism>
<dbReference type="EMBL" id="FMZB01000002">
    <property type="protein sequence ID" value="SDC37794.1"/>
    <property type="molecule type" value="Genomic_DNA"/>
</dbReference>
<keyword evidence="2" id="KW-1185">Reference proteome</keyword>
<sequence length="163" mass="19891">MNTKRMEEIYQSIGQQLNTIIPEDWDKIILYSEVTEWSNRTYFYYYALNKNKPVFSLDIEDIDNVDEDEVDEQLQQLYHYFRELWREFKIQNQEPWTNLTLELSSNGKLNIDYSYNSLQNVDSYEQQVIWEYERLGIKPNENSKRDLKIIEEYLKNNRESSSK</sequence>
<evidence type="ECO:0000313" key="2">
    <source>
        <dbReference type="Proteomes" id="UP000198666"/>
    </source>
</evidence>
<dbReference type="RefSeq" id="WP_093726086.1">
    <property type="nucleotide sequence ID" value="NZ_FMZB01000002.1"/>
</dbReference>
<name>A0A1G6L3M3_9BACI</name>